<evidence type="ECO:0000313" key="13">
    <source>
        <dbReference type="EMBL" id="CAB9516276.1"/>
    </source>
</evidence>
<evidence type="ECO:0000313" key="14">
    <source>
        <dbReference type="Proteomes" id="UP001153069"/>
    </source>
</evidence>
<dbReference type="PANTHER" id="PTHR10519">
    <property type="entry name" value="GABA-B RECEPTOR"/>
    <property type="match status" value="1"/>
</dbReference>
<evidence type="ECO:0000256" key="7">
    <source>
        <dbReference type="ARBA" id="ARBA00023180"/>
    </source>
</evidence>
<keyword evidence="3 10" id="KW-1133">Transmembrane helix</keyword>
<dbReference type="Gene3D" id="3.90.780.10">
    <property type="entry name" value="5'-Nucleotidase, C-terminal domain"/>
    <property type="match status" value="1"/>
</dbReference>
<keyword evidence="8" id="KW-0807">Transducer</keyword>
<gene>
    <name evidence="13" type="ORF">SEMRO_772_G200230.1</name>
</gene>
<dbReference type="AlphaFoldDB" id="A0A9N8E7P0"/>
<dbReference type="InterPro" id="IPR008334">
    <property type="entry name" value="5'-Nucleotdase_C"/>
</dbReference>
<dbReference type="PRINTS" id="PR00248">
    <property type="entry name" value="GPCRMGR"/>
</dbReference>
<feature type="region of interest" description="Disordered" evidence="9">
    <location>
        <begin position="1058"/>
        <end position="1079"/>
    </location>
</feature>
<dbReference type="GO" id="GO:0004965">
    <property type="term" value="F:G protein-coupled GABA receptor activity"/>
    <property type="evidence" value="ECO:0007669"/>
    <property type="project" value="InterPro"/>
</dbReference>
<evidence type="ECO:0000256" key="8">
    <source>
        <dbReference type="ARBA" id="ARBA00023224"/>
    </source>
</evidence>
<feature type="chain" id="PRO_5040261868" evidence="11">
    <location>
        <begin position="21"/>
        <end position="1079"/>
    </location>
</feature>
<keyword evidence="14" id="KW-1185">Reference proteome</keyword>
<dbReference type="PANTHER" id="PTHR10519:SF20">
    <property type="entry name" value="G-PROTEIN COUPLED RECEPTOR 156-RELATED"/>
    <property type="match status" value="1"/>
</dbReference>
<dbReference type="GO" id="GO:0038039">
    <property type="term" value="C:G protein-coupled receptor heterodimeric complex"/>
    <property type="evidence" value="ECO:0007669"/>
    <property type="project" value="TreeGrafter"/>
</dbReference>
<dbReference type="InterPro" id="IPR000337">
    <property type="entry name" value="GPCR_3"/>
</dbReference>
<evidence type="ECO:0000256" key="1">
    <source>
        <dbReference type="ARBA" id="ARBA00004141"/>
    </source>
</evidence>
<evidence type="ECO:0000256" key="9">
    <source>
        <dbReference type="SAM" id="MobiDB-lite"/>
    </source>
</evidence>
<dbReference type="Proteomes" id="UP001153069">
    <property type="component" value="Unassembled WGS sequence"/>
</dbReference>
<keyword evidence="2 10" id="KW-0812">Transmembrane</keyword>
<dbReference type="InterPro" id="IPR002455">
    <property type="entry name" value="GPCR3_GABA-B"/>
</dbReference>
<feature type="transmembrane region" description="Helical" evidence="10">
    <location>
        <begin position="930"/>
        <end position="949"/>
    </location>
</feature>
<dbReference type="InterPro" id="IPR036907">
    <property type="entry name" value="5'-Nucleotdase_C_sf"/>
</dbReference>
<comment type="caution">
    <text evidence="13">The sequence shown here is derived from an EMBL/GenBank/DDBJ whole genome shotgun (WGS) entry which is preliminary data.</text>
</comment>
<feature type="transmembrane region" description="Helical" evidence="10">
    <location>
        <begin position="775"/>
        <end position="797"/>
    </location>
</feature>
<accession>A0A9N8E7P0</accession>
<comment type="subcellular location">
    <subcellularLocation>
        <location evidence="1">Membrane</location>
        <topology evidence="1">Multi-pass membrane protein</topology>
    </subcellularLocation>
</comment>
<dbReference type="GO" id="GO:0016787">
    <property type="term" value="F:hydrolase activity"/>
    <property type="evidence" value="ECO:0007669"/>
    <property type="project" value="InterPro"/>
</dbReference>
<dbReference type="EMBL" id="CAICTM010000771">
    <property type="protein sequence ID" value="CAB9516276.1"/>
    <property type="molecule type" value="Genomic_DNA"/>
</dbReference>
<keyword evidence="4" id="KW-0297">G-protein coupled receptor</keyword>
<evidence type="ECO:0000256" key="11">
    <source>
        <dbReference type="SAM" id="SignalP"/>
    </source>
</evidence>
<keyword evidence="5 10" id="KW-0472">Membrane</keyword>
<dbReference type="Pfam" id="PF02872">
    <property type="entry name" value="5_nucleotid_C"/>
    <property type="match status" value="1"/>
</dbReference>
<name>A0A9N8E7P0_9STRA</name>
<proteinExistence type="predicted"/>
<dbReference type="CDD" id="cd15047">
    <property type="entry name" value="7tmC_GABA-B-like"/>
    <property type="match status" value="1"/>
</dbReference>
<reference evidence="13" key="1">
    <citation type="submission" date="2020-06" db="EMBL/GenBank/DDBJ databases">
        <authorList>
            <consortium name="Plant Systems Biology data submission"/>
        </authorList>
    </citation>
    <scope>NUCLEOTIDE SEQUENCE</scope>
    <source>
        <strain evidence="13">D6</strain>
    </source>
</reference>
<dbReference type="Pfam" id="PF00003">
    <property type="entry name" value="7tm_3"/>
    <property type="match status" value="1"/>
</dbReference>
<sequence length="1079" mass="120471">MRLFHLALCYLLFGCSVCSSQPQQPEFTFEASSNVESRPSTTVSPTVTLILSSASLLSTTKMGRCYDAYDDSCKGGIAALMAYARNNTVDSDIGRLVLPRIDIKSSFVQMHPLDWSVNRLVLKDYFNFDVFWGVLSFTTQQLYSKERDVSDLQSTDFPLLASTLDIPISNAWKQFVQDIHFHEETGLAVMKVVRSRDRNHDRIQKTIESCKSLLSVIHQINWQAGCFPQEEPTPYWSYMQSSALWYNLSQTSSQQQQHPEHPCWIPVIITGQGFDPPMMDTFVDALATYEKFPPAVIYQPLGIDKFATPGKVHNTWVYWNPAYKIYGFDQLRLHLRHDPSLTHTQNEVLDLTVTQEDTGNIDEQVKDDQFVRDIEFLKDLMVEAEINDPLLGNTTEMLYTREGQFQRCYGGECPLGNLFADALRWRAQADVAVINSGGVRGSGWPAGEVRTSNIWRSFFFANTLCEISMSGLSLFRLFNYSTSLATFRPWNSNAADRPGDRLFQVSGARITYNTELNTSRLISMKIWDKETQEYEPVDRLKIYKVASTSWECEGFVPVPDYLTTELVMKGERPAEIVDELVQNVVGSYLQSLNGKVYDTSIKGRLINDTDSLQAMDWIQTEESCPFRTYWSEEYLTCFDCPDVSQVQFAEEMLNGEGVSGQDDAYLLQATVVNGENFTITVLPKQIPSWISWAPEGGAISSTSVTSRDAGTGNEDQVLLEPAQTHTFSFVATSRDLDAGIAQATVSFAVQDGGSYPGCSGDDVKPELKKPEGSRYAGFVLMAISCLMSISFAAWVYWNRDDRVVHKLQPEFLIGLCVGTFILCFSILPLSIVDELEKESARDHACQATPWLMVLGFNMIMSSLYAKLWRINKLFGGNSFARVTITARQAAIATSALFVTNLILLCIWTIVDPLKWRSAMSLYGSCTDVGPAGQGLYATIFVLTMINLVLTSHQAFKARNISDEFSESTSLGFAVFTSAQIVVVGLPILFLISEDNPDAQYLLQTMMIFAISTSGLLLIFVPIILHQRERQSQPPGAGRLHISGMNTTTTMANSNHALSAQSGLSGTSSHGANSKRTSAW</sequence>
<dbReference type="SUPFAM" id="SSF55816">
    <property type="entry name" value="5'-nucleotidase (syn. UDP-sugar hydrolase), C-terminal domain"/>
    <property type="match status" value="1"/>
</dbReference>
<evidence type="ECO:0000256" key="4">
    <source>
        <dbReference type="ARBA" id="ARBA00023040"/>
    </source>
</evidence>
<evidence type="ECO:0000256" key="6">
    <source>
        <dbReference type="ARBA" id="ARBA00023170"/>
    </source>
</evidence>
<evidence type="ECO:0000256" key="5">
    <source>
        <dbReference type="ARBA" id="ARBA00023136"/>
    </source>
</evidence>
<feature type="transmembrane region" description="Helical" evidence="10">
    <location>
        <begin position="1004"/>
        <end position="1024"/>
    </location>
</feature>
<dbReference type="PROSITE" id="PS51257">
    <property type="entry name" value="PROKAR_LIPOPROTEIN"/>
    <property type="match status" value="1"/>
</dbReference>
<evidence type="ECO:0000259" key="12">
    <source>
        <dbReference type="PROSITE" id="PS50259"/>
    </source>
</evidence>
<feature type="transmembrane region" description="Helical" evidence="10">
    <location>
        <begin position="970"/>
        <end position="992"/>
    </location>
</feature>
<evidence type="ECO:0000256" key="2">
    <source>
        <dbReference type="ARBA" id="ARBA00022692"/>
    </source>
</evidence>
<evidence type="ECO:0000256" key="3">
    <source>
        <dbReference type="ARBA" id="ARBA00022989"/>
    </source>
</evidence>
<feature type="transmembrane region" description="Helical" evidence="10">
    <location>
        <begin position="847"/>
        <end position="868"/>
    </location>
</feature>
<keyword evidence="7" id="KW-0325">Glycoprotein</keyword>
<protein>
    <submittedName>
        <fullName evidence="13">Gamma-aminobutyric acid (GABA) B receptor</fullName>
    </submittedName>
</protein>
<organism evidence="13 14">
    <name type="scientific">Seminavis robusta</name>
    <dbReference type="NCBI Taxonomy" id="568900"/>
    <lineage>
        <taxon>Eukaryota</taxon>
        <taxon>Sar</taxon>
        <taxon>Stramenopiles</taxon>
        <taxon>Ochrophyta</taxon>
        <taxon>Bacillariophyta</taxon>
        <taxon>Bacillariophyceae</taxon>
        <taxon>Bacillariophycidae</taxon>
        <taxon>Naviculales</taxon>
        <taxon>Naviculaceae</taxon>
        <taxon>Seminavis</taxon>
    </lineage>
</organism>
<keyword evidence="6 13" id="KW-0675">Receptor</keyword>
<dbReference type="GO" id="GO:0009166">
    <property type="term" value="P:nucleotide catabolic process"/>
    <property type="evidence" value="ECO:0007669"/>
    <property type="project" value="InterPro"/>
</dbReference>
<dbReference type="PROSITE" id="PS50259">
    <property type="entry name" value="G_PROTEIN_RECEP_F3_4"/>
    <property type="match status" value="1"/>
</dbReference>
<keyword evidence="11" id="KW-0732">Signal</keyword>
<evidence type="ECO:0000256" key="10">
    <source>
        <dbReference type="SAM" id="Phobius"/>
    </source>
</evidence>
<dbReference type="OrthoDB" id="48782at2759"/>
<feature type="transmembrane region" description="Helical" evidence="10">
    <location>
        <begin position="809"/>
        <end position="827"/>
    </location>
</feature>
<dbReference type="InterPro" id="IPR017978">
    <property type="entry name" value="GPCR_3_C"/>
</dbReference>
<feature type="signal peptide" evidence="11">
    <location>
        <begin position="1"/>
        <end position="20"/>
    </location>
</feature>
<feature type="domain" description="G-protein coupled receptors family 3 profile" evidence="12">
    <location>
        <begin position="844"/>
        <end position="1021"/>
    </location>
</feature>
<feature type="transmembrane region" description="Helical" evidence="10">
    <location>
        <begin position="889"/>
        <end position="910"/>
    </location>
</feature>